<evidence type="ECO:0000256" key="1">
    <source>
        <dbReference type="SAM" id="MobiDB-lite"/>
    </source>
</evidence>
<proteinExistence type="predicted"/>
<name>A0ABQ9EXR5_TEGGR</name>
<reference evidence="2 3" key="1">
    <citation type="submission" date="2022-12" db="EMBL/GenBank/DDBJ databases">
        <title>Chromosome-level genome of Tegillarca granosa.</title>
        <authorList>
            <person name="Kim J."/>
        </authorList>
    </citation>
    <scope>NUCLEOTIDE SEQUENCE [LARGE SCALE GENOMIC DNA]</scope>
    <source>
        <strain evidence="2">Teg-2019</strain>
        <tissue evidence="2">Adductor muscle</tissue>
    </source>
</reference>
<dbReference type="EMBL" id="JARBDR010000640">
    <property type="protein sequence ID" value="KAJ8309950.1"/>
    <property type="molecule type" value="Genomic_DNA"/>
</dbReference>
<evidence type="ECO:0000313" key="2">
    <source>
        <dbReference type="EMBL" id="KAJ8309950.1"/>
    </source>
</evidence>
<feature type="region of interest" description="Disordered" evidence="1">
    <location>
        <begin position="1"/>
        <end position="22"/>
    </location>
</feature>
<organism evidence="2 3">
    <name type="scientific">Tegillarca granosa</name>
    <name type="common">Malaysian cockle</name>
    <name type="synonym">Anadara granosa</name>
    <dbReference type="NCBI Taxonomy" id="220873"/>
    <lineage>
        <taxon>Eukaryota</taxon>
        <taxon>Metazoa</taxon>
        <taxon>Spiralia</taxon>
        <taxon>Lophotrochozoa</taxon>
        <taxon>Mollusca</taxon>
        <taxon>Bivalvia</taxon>
        <taxon>Autobranchia</taxon>
        <taxon>Pteriomorphia</taxon>
        <taxon>Arcoida</taxon>
        <taxon>Arcoidea</taxon>
        <taxon>Arcidae</taxon>
        <taxon>Tegillarca</taxon>
    </lineage>
</organism>
<gene>
    <name evidence="2" type="ORF">KUTeg_011815</name>
</gene>
<accession>A0ABQ9EXR5</accession>
<protein>
    <submittedName>
        <fullName evidence="2">Uncharacterized protein</fullName>
    </submittedName>
</protein>
<comment type="caution">
    <text evidence="2">The sequence shown here is derived from an EMBL/GenBank/DDBJ whole genome shotgun (WGS) entry which is preliminary data.</text>
</comment>
<keyword evidence="3" id="KW-1185">Reference proteome</keyword>
<sequence length="260" mass="29237">INSTDDCLSSDDNSEVYDSYDSTDDTCFSDSDNSDDSICSFDKNVAKSIKITFQQFFPECPSLQEFSYENMWKLLDEDMSNEFKTCNKVFPSDRDIFTCTADGCCGLRYKGINQLNKSRQPRASFVIANLQNLLKSQGIWDDIKKNKQVILERHNQKPGTITDITDGIWQGKGKPPFKQYLQAFSSVINEIYETGITFVLDSEEVVVKLAVLCGTVDLPAKAGVLNMTYFNGAESCITCEEPGKVVKQGKGHSRCFPYRT</sequence>
<feature type="non-terminal residue" evidence="2">
    <location>
        <position position="1"/>
    </location>
</feature>
<evidence type="ECO:0000313" key="3">
    <source>
        <dbReference type="Proteomes" id="UP001217089"/>
    </source>
</evidence>
<dbReference type="Proteomes" id="UP001217089">
    <property type="component" value="Unassembled WGS sequence"/>
</dbReference>